<dbReference type="AlphaFoldDB" id="A0A919BPE1"/>
<organism evidence="1 2">
    <name type="scientific">Streptomyces filamentosus</name>
    <name type="common">Streptomyces roseosporus</name>
    <dbReference type="NCBI Taxonomy" id="67294"/>
    <lineage>
        <taxon>Bacteria</taxon>
        <taxon>Bacillati</taxon>
        <taxon>Actinomycetota</taxon>
        <taxon>Actinomycetes</taxon>
        <taxon>Kitasatosporales</taxon>
        <taxon>Streptomycetaceae</taxon>
        <taxon>Streptomyces</taxon>
    </lineage>
</organism>
<gene>
    <name evidence="1" type="ORF">GCM10017667_40420</name>
</gene>
<dbReference type="EMBL" id="BNBE01000002">
    <property type="protein sequence ID" value="GHG05499.1"/>
    <property type="molecule type" value="Genomic_DNA"/>
</dbReference>
<sequence length="103" mass="11307">MTTPSNGISITHALEPHDWSNEETAAYEAAIEAVNGAVGAYSARIAAEEAKPHPDQAVIKEARAAQTRLAREREELRSSDREQIANARQHYARLAREVREGTA</sequence>
<reference evidence="1" key="2">
    <citation type="submission" date="2020-09" db="EMBL/GenBank/DDBJ databases">
        <authorList>
            <person name="Sun Q."/>
            <person name="Ohkuma M."/>
        </authorList>
    </citation>
    <scope>NUCLEOTIDE SEQUENCE</scope>
    <source>
        <strain evidence="1">JCM 4122</strain>
    </source>
</reference>
<evidence type="ECO:0000313" key="2">
    <source>
        <dbReference type="Proteomes" id="UP000632849"/>
    </source>
</evidence>
<dbReference type="Proteomes" id="UP000632849">
    <property type="component" value="Unassembled WGS sequence"/>
</dbReference>
<protein>
    <submittedName>
        <fullName evidence="1">Uncharacterized protein</fullName>
    </submittedName>
</protein>
<reference evidence="1" key="1">
    <citation type="journal article" date="2014" name="Int. J. Syst. Evol. Microbiol.">
        <title>Complete genome sequence of Corynebacterium casei LMG S-19264T (=DSM 44701T), isolated from a smear-ripened cheese.</title>
        <authorList>
            <consortium name="US DOE Joint Genome Institute (JGI-PGF)"/>
            <person name="Walter F."/>
            <person name="Albersmeier A."/>
            <person name="Kalinowski J."/>
            <person name="Ruckert C."/>
        </authorList>
    </citation>
    <scope>NUCLEOTIDE SEQUENCE</scope>
    <source>
        <strain evidence="1">JCM 4122</strain>
    </source>
</reference>
<proteinExistence type="predicted"/>
<name>A0A919BPE1_STRFL</name>
<keyword evidence="2" id="KW-1185">Reference proteome</keyword>
<dbReference type="RefSeq" id="WP_190042467.1">
    <property type="nucleotide sequence ID" value="NZ_BNBE01000002.1"/>
</dbReference>
<accession>A0A919BPE1</accession>
<evidence type="ECO:0000313" key="1">
    <source>
        <dbReference type="EMBL" id="GHG05499.1"/>
    </source>
</evidence>
<comment type="caution">
    <text evidence="1">The sequence shown here is derived from an EMBL/GenBank/DDBJ whole genome shotgun (WGS) entry which is preliminary data.</text>
</comment>